<evidence type="ECO:0000313" key="1">
    <source>
        <dbReference type="EMBL" id="KKN93889.1"/>
    </source>
</evidence>
<comment type="caution">
    <text evidence="1">The sequence shown here is derived from an EMBL/GenBank/DDBJ whole genome shotgun (WGS) entry which is preliminary data.</text>
</comment>
<accession>A0A0F9UQF0</accession>
<dbReference type="EMBL" id="LAZR01000083">
    <property type="protein sequence ID" value="KKN93889.1"/>
    <property type="molecule type" value="Genomic_DNA"/>
</dbReference>
<sequence>MAGGFRRGNRQRLPKLEGRGELQSLEREGPFKEWLGMPDLYRYHLVVEGEKYSYQTEDGELPVVVGDKVVFRYKETKGGNWIDRNSLGKAIDPSEYQR</sequence>
<gene>
    <name evidence="1" type="ORF">LCGC14_0193880</name>
</gene>
<organism evidence="1">
    <name type="scientific">marine sediment metagenome</name>
    <dbReference type="NCBI Taxonomy" id="412755"/>
    <lineage>
        <taxon>unclassified sequences</taxon>
        <taxon>metagenomes</taxon>
        <taxon>ecological metagenomes</taxon>
    </lineage>
</organism>
<protein>
    <submittedName>
        <fullName evidence="1">Uncharacterized protein</fullName>
    </submittedName>
</protein>
<dbReference type="AlphaFoldDB" id="A0A0F9UQF0"/>
<name>A0A0F9UQF0_9ZZZZ</name>
<proteinExistence type="predicted"/>
<reference evidence="1" key="1">
    <citation type="journal article" date="2015" name="Nature">
        <title>Complex archaea that bridge the gap between prokaryotes and eukaryotes.</title>
        <authorList>
            <person name="Spang A."/>
            <person name="Saw J.H."/>
            <person name="Jorgensen S.L."/>
            <person name="Zaremba-Niedzwiedzka K."/>
            <person name="Martijn J."/>
            <person name="Lind A.E."/>
            <person name="van Eijk R."/>
            <person name="Schleper C."/>
            <person name="Guy L."/>
            <person name="Ettema T.J."/>
        </authorList>
    </citation>
    <scope>NUCLEOTIDE SEQUENCE</scope>
</reference>